<sequence>MNILAISGSLREASTNTALLRALADAAPEGMEITLCEKIGQLPIFSPDLEDPLRPPIVAEFAAQIAAAEGLIIACPEYVHALPGGFKNAIDWLVSGSEIIAKPIFLAQATSRGKDVLADLQRVLGTVSERFYPAPMLCVPLLSKTPEDIAKHVQDPQIRAEIDLFLDAVCRAVMAQEVD</sequence>
<dbReference type="InterPro" id="IPR005025">
    <property type="entry name" value="FMN_Rdtase-like_dom"/>
</dbReference>
<keyword evidence="3" id="KW-1185">Reference proteome</keyword>
<dbReference type="PANTHER" id="PTHR30543">
    <property type="entry name" value="CHROMATE REDUCTASE"/>
    <property type="match status" value="1"/>
</dbReference>
<dbReference type="PANTHER" id="PTHR30543:SF21">
    <property type="entry name" value="NAD(P)H-DEPENDENT FMN REDUCTASE LOT6"/>
    <property type="match status" value="1"/>
</dbReference>
<dbReference type="GO" id="GO:0010181">
    <property type="term" value="F:FMN binding"/>
    <property type="evidence" value="ECO:0007669"/>
    <property type="project" value="TreeGrafter"/>
</dbReference>
<dbReference type="InterPro" id="IPR029039">
    <property type="entry name" value="Flavoprotein-like_sf"/>
</dbReference>
<reference evidence="2 3" key="1">
    <citation type="submission" date="2018-05" db="EMBL/GenBank/DDBJ databases">
        <title>Oceanovita maritima gen. nov., sp. nov., a marine bacterium in the family Rhodobacteraceae isolated from surface seawater of Lundu port Xiamen, China.</title>
        <authorList>
            <person name="Hetharua B.H."/>
            <person name="Min D."/>
            <person name="Liao H."/>
            <person name="Tian Y."/>
        </authorList>
    </citation>
    <scope>NUCLEOTIDE SEQUENCE [LARGE SCALE GENOMIC DNA]</scope>
    <source>
        <strain evidence="2 3">FSX-11</strain>
    </source>
</reference>
<comment type="caution">
    <text evidence="2">The sequence shown here is derived from an EMBL/GenBank/DDBJ whole genome shotgun (WGS) entry which is preliminary data.</text>
</comment>
<evidence type="ECO:0000313" key="3">
    <source>
        <dbReference type="Proteomes" id="UP000248012"/>
    </source>
</evidence>
<dbReference type="AlphaFoldDB" id="A0A2V4NBF2"/>
<dbReference type="EMBL" id="QFVT01000008">
    <property type="protein sequence ID" value="PYC46980.1"/>
    <property type="molecule type" value="Genomic_DNA"/>
</dbReference>
<protein>
    <submittedName>
        <fullName evidence="2">FMN reductase</fullName>
    </submittedName>
</protein>
<evidence type="ECO:0000259" key="1">
    <source>
        <dbReference type="Pfam" id="PF03358"/>
    </source>
</evidence>
<dbReference type="InterPro" id="IPR050712">
    <property type="entry name" value="NAD(P)H-dep_reductase"/>
</dbReference>
<dbReference type="RefSeq" id="WP_110796503.1">
    <property type="nucleotide sequence ID" value="NZ_KZ826487.1"/>
</dbReference>
<dbReference type="OrthoDB" id="9812295at2"/>
<organism evidence="2 3">
    <name type="scientific">Litorivita pollutaquae</name>
    <dbReference type="NCBI Taxonomy" id="2200892"/>
    <lineage>
        <taxon>Bacteria</taxon>
        <taxon>Pseudomonadati</taxon>
        <taxon>Pseudomonadota</taxon>
        <taxon>Alphaproteobacteria</taxon>
        <taxon>Rhodobacterales</taxon>
        <taxon>Paracoccaceae</taxon>
        <taxon>Litorivita</taxon>
    </lineage>
</organism>
<dbReference type="GO" id="GO:0016491">
    <property type="term" value="F:oxidoreductase activity"/>
    <property type="evidence" value="ECO:0007669"/>
    <property type="project" value="InterPro"/>
</dbReference>
<dbReference type="Proteomes" id="UP000248012">
    <property type="component" value="Unassembled WGS sequence"/>
</dbReference>
<accession>A0A2V4NBF2</accession>
<dbReference type="Pfam" id="PF03358">
    <property type="entry name" value="FMN_red"/>
    <property type="match status" value="1"/>
</dbReference>
<dbReference type="GO" id="GO:0005829">
    <property type="term" value="C:cytosol"/>
    <property type="evidence" value="ECO:0007669"/>
    <property type="project" value="TreeGrafter"/>
</dbReference>
<gene>
    <name evidence="2" type="ORF">DI396_12195</name>
</gene>
<name>A0A2V4NBF2_9RHOB</name>
<feature type="domain" description="NADPH-dependent FMN reductase-like" evidence="1">
    <location>
        <begin position="1"/>
        <end position="125"/>
    </location>
</feature>
<dbReference type="SUPFAM" id="SSF52218">
    <property type="entry name" value="Flavoproteins"/>
    <property type="match status" value="1"/>
</dbReference>
<proteinExistence type="predicted"/>
<dbReference type="Gene3D" id="3.40.50.360">
    <property type="match status" value="1"/>
</dbReference>
<evidence type="ECO:0000313" key="2">
    <source>
        <dbReference type="EMBL" id="PYC46980.1"/>
    </source>
</evidence>